<dbReference type="CDD" id="cd05246">
    <property type="entry name" value="dTDP_GD_SDR_e"/>
    <property type="match status" value="1"/>
</dbReference>
<organism evidence="10 11">
    <name type="scientific">Candidatus Eisenbergiella merdipullorum</name>
    <dbReference type="NCBI Taxonomy" id="2838553"/>
    <lineage>
        <taxon>Bacteria</taxon>
        <taxon>Bacillati</taxon>
        <taxon>Bacillota</taxon>
        <taxon>Clostridia</taxon>
        <taxon>Lachnospirales</taxon>
        <taxon>Lachnospiraceae</taxon>
        <taxon>Eisenbergiella</taxon>
    </lineage>
</organism>
<dbReference type="Proteomes" id="UP000886858">
    <property type="component" value="Unassembled WGS sequence"/>
</dbReference>
<dbReference type="InterPro" id="IPR036291">
    <property type="entry name" value="NAD(P)-bd_dom_sf"/>
</dbReference>
<dbReference type="Gene3D" id="3.40.50.720">
    <property type="entry name" value="NAD(P)-binding Rossmann-like Domain"/>
    <property type="match status" value="1"/>
</dbReference>
<dbReference type="EC" id="4.2.1.46" evidence="4 8"/>
<keyword evidence="6" id="KW-0520">NAD</keyword>
<dbReference type="InterPro" id="IPR005888">
    <property type="entry name" value="dTDP_Gluc_deHydtase"/>
</dbReference>
<evidence type="ECO:0000313" key="11">
    <source>
        <dbReference type="Proteomes" id="UP000886858"/>
    </source>
</evidence>
<protein>
    <recommendedName>
        <fullName evidence="5 8">dTDP-glucose 4,6-dehydratase</fullName>
        <ecNumber evidence="4 8">4.2.1.46</ecNumber>
    </recommendedName>
</protein>
<reference evidence="10" key="1">
    <citation type="journal article" date="2021" name="PeerJ">
        <title>Extensive microbial diversity within the chicken gut microbiome revealed by metagenomics and culture.</title>
        <authorList>
            <person name="Gilroy R."/>
            <person name="Ravi A."/>
            <person name="Getino M."/>
            <person name="Pursley I."/>
            <person name="Horton D.L."/>
            <person name="Alikhan N.F."/>
            <person name="Baker D."/>
            <person name="Gharbi K."/>
            <person name="Hall N."/>
            <person name="Watson M."/>
            <person name="Adriaenssens E.M."/>
            <person name="Foster-Nyarko E."/>
            <person name="Jarju S."/>
            <person name="Secka A."/>
            <person name="Antonio M."/>
            <person name="Oren A."/>
            <person name="Chaudhuri R.R."/>
            <person name="La Ragione R."/>
            <person name="Hildebrand F."/>
            <person name="Pallen M.J."/>
        </authorList>
    </citation>
    <scope>NUCLEOTIDE SEQUENCE</scope>
    <source>
        <strain evidence="10">CHK179-7159</strain>
    </source>
</reference>
<dbReference type="AlphaFoldDB" id="A0A9D2I8X2"/>
<dbReference type="Pfam" id="PF16363">
    <property type="entry name" value="GDP_Man_Dehyd"/>
    <property type="match status" value="1"/>
</dbReference>
<gene>
    <name evidence="10" type="primary">rfbB</name>
    <name evidence="10" type="ORF">H9717_15670</name>
</gene>
<dbReference type="GO" id="GO:0009225">
    <property type="term" value="P:nucleotide-sugar metabolic process"/>
    <property type="evidence" value="ECO:0007669"/>
    <property type="project" value="InterPro"/>
</dbReference>
<dbReference type="Gene3D" id="3.90.25.10">
    <property type="entry name" value="UDP-galactose 4-epimerase, domain 1"/>
    <property type="match status" value="1"/>
</dbReference>
<accession>A0A9D2I8X2</accession>
<evidence type="ECO:0000256" key="1">
    <source>
        <dbReference type="ARBA" id="ARBA00001539"/>
    </source>
</evidence>
<dbReference type="InterPro" id="IPR016040">
    <property type="entry name" value="NAD(P)-bd_dom"/>
</dbReference>
<comment type="caution">
    <text evidence="10">The sequence shown here is derived from an EMBL/GenBank/DDBJ whole genome shotgun (WGS) entry which is preliminary data.</text>
</comment>
<evidence type="ECO:0000256" key="3">
    <source>
        <dbReference type="ARBA" id="ARBA00008178"/>
    </source>
</evidence>
<dbReference type="PANTHER" id="PTHR43000">
    <property type="entry name" value="DTDP-D-GLUCOSE 4,6-DEHYDRATASE-RELATED"/>
    <property type="match status" value="1"/>
</dbReference>
<evidence type="ECO:0000256" key="7">
    <source>
        <dbReference type="ARBA" id="ARBA00023239"/>
    </source>
</evidence>
<comment type="similarity">
    <text evidence="3 8">Belongs to the NAD(P)-dependent epimerase/dehydratase family. dTDP-glucose dehydratase subfamily.</text>
</comment>
<comment type="catalytic activity">
    <reaction evidence="1 8">
        <text>dTDP-alpha-D-glucose = dTDP-4-dehydro-6-deoxy-alpha-D-glucose + H2O</text>
        <dbReference type="Rhea" id="RHEA:17221"/>
        <dbReference type="ChEBI" id="CHEBI:15377"/>
        <dbReference type="ChEBI" id="CHEBI:57477"/>
        <dbReference type="ChEBI" id="CHEBI:57649"/>
        <dbReference type="EC" id="4.2.1.46"/>
    </reaction>
</comment>
<dbReference type="GO" id="GO:0008460">
    <property type="term" value="F:dTDP-glucose 4,6-dehydratase activity"/>
    <property type="evidence" value="ECO:0007669"/>
    <property type="project" value="UniProtKB-EC"/>
</dbReference>
<evidence type="ECO:0000256" key="4">
    <source>
        <dbReference type="ARBA" id="ARBA00011990"/>
    </source>
</evidence>
<feature type="domain" description="NAD(P)-binding" evidence="9">
    <location>
        <begin position="5"/>
        <end position="330"/>
    </location>
</feature>
<comment type="cofactor">
    <cofactor evidence="2 8">
        <name>NAD(+)</name>
        <dbReference type="ChEBI" id="CHEBI:57540"/>
    </cofactor>
</comment>
<sequence>MRTYLVTGGAGFIGSNYIHYMFKKYGDEIRIINVDALTYAGNLENLKDVEGRENYTFIRANICDKEAIEKIFAENDIDRVVHFAAESHVDRSIRNPEIFVQTNVLGTAVMLNCAKAAWEKEDGSFKEDKKFLHVSTDEVYGSLEKEGEYFYETTPYAPHSPYSASKAGSDMLVKAYMDTYHFPANITNCSNNYGPYQFPEKLIPLIINNALHGRKLPVYGDGKNVRDWLYVEDHAKAIDMVQEKGRLFETYNVGGHNEKQNIEIIHIILDTLREMLPDSDPRKALVNDNLITYVEDRKGHDRRYAIAPDKIRAEIGWEPETMFADGIKKTIAWYFEHEDWMKNVTSGDYQKYYEAMYHTGK</sequence>
<dbReference type="NCBIfam" id="TIGR01181">
    <property type="entry name" value="dTDP_gluc_dehyt"/>
    <property type="match status" value="1"/>
</dbReference>
<proteinExistence type="inferred from homology"/>
<evidence type="ECO:0000256" key="8">
    <source>
        <dbReference type="RuleBase" id="RU004473"/>
    </source>
</evidence>
<evidence type="ECO:0000259" key="9">
    <source>
        <dbReference type="Pfam" id="PF16363"/>
    </source>
</evidence>
<evidence type="ECO:0000313" key="10">
    <source>
        <dbReference type="EMBL" id="HJA94525.1"/>
    </source>
</evidence>
<name>A0A9D2I8X2_9FIRM</name>
<dbReference type="EMBL" id="DWYY01000180">
    <property type="protein sequence ID" value="HJA94525.1"/>
    <property type="molecule type" value="Genomic_DNA"/>
</dbReference>
<dbReference type="FunFam" id="3.40.50.720:FF:000304">
    <property type="entry name" value="UDP-glucose 4,6-dehydratase"/>
    <property type="match status" value="1"/>
</dbReference>
<dbReference type="SUPFAM" id="SSF51735">
    <property type="entry name" value="NAD(P)-binding Rossmann-fold domains"/>
    <property type="match status" value="1"/>
</dbReference>
<keyword evidence="7 8" id="KW-0456">Lyase</keyword>
<evidence type="ECO:0000256" key="2">
    <source>
        <dbReference type="ARBA" id="ARBA00001911"/>
    </source>
</evidence>
<reference evidence="10" key="2">
    <citation type="submission" date="2021-04" db="EMBL/GenBank/DDBJ databases">
        <authorList>
            <person name="Gilroy R."/>
        </authorList>
    </citation>
    <scope>NUCLEOTIDE SEQUENCE</scope>
    <source>
        <strain evidence="10">CHK179-7159</strain>
    </source>
</reference>
<evidence type="ECO:0000256" key="5">
    <source>
        <dbReference type="ARBA" id="ARBA00016977"/>
    </source>
</evidence>
<evidence type="ECO:0000256" key="6">
    <source>
        <dbReference type="ARBA" id="ARBA00023027"/>
    </source>
</evidence>